<accession>A0A9N9HYN9</accession>
<dbReference type="Proteomes" id="UP000789570">
    <property type="component" value="Unassembled WGS sequence"/>
</dbReference>
<keyword evidence="2" id="KW-1185">Reference proteome</keyword>
<comment type="caution">
    <text evidence="1">The sequence shown here is derived from an EMBL/GenBank/DDBJ whole genome shotgun (WGS) entry which is preliminary data.</text>
</comment>
<evidence type="ECO:0000313" key="1">
    <source>
        <dbReference type="EMBL" id="CAG8713277.1"/>
    </source>
</evidence>
<evidence type="ECO:0000313" key="2">
    <source>
        <dbReference type="Proteomes" id="UP000789570"/>
    </source>
</evidence>
<dbReference type="EMBL" id="CAJVPQ010009184">
    <property type="protein sequence ID" value="CAG8713277.1"/>
    <property type="molecule type" value="Genomic_DNA"/>
</dbReference>
<name>A0A9N9HYN9_9GLOM</name>
<feature type="non-terminal residue" evidence="1">
    <location>
        <position position="1"/>
    </location>
</feature>
<reference evidence="1" key="1">
    <citation type="submission" date="2021-06" db="EMBL/GenBank/DDBJ databases">
        <authorList>
            <person name="Kallberg Y."/>
            <person name="Tangrot J."/>
            <person name="Rosling A."/>
        </authorList>
    </citation>
    <scope>NUCLEOTIDE SEQUENCE</scope>
    <source>
        <strain evidence="1">UK204</strain>
    </source>
</reference>
<gene>
    <name evidence="1" type="ORF">FCALED_LOCUS14033</name>
</gene>
<dbReference type="AlphaFoldDB" id="A0A9N9HYN9"/>
<organism evidence="1 2">
    <name type="scientific">Funneliformis caledonium</name>
    <dbReference type="NCBI Taxonomy" id="1117310"/>
    <lineage>
        <taxon>Eukaryota</taxon>
        <taxon>Fungi</taxon>
        <taxon>Fungi incertae sedis</taxon>
        <taxon>Mucoromycota</taxon>
        <taxon>Glomeromycotina</taxon>
        <taxon>Glomeromycetes</taxon>
        <taxon>Glomerales</taxon>
        <taxon>Glomeraceae</taxon>
        <taxon>Funneliformis</taxon>
    </lineage>
</organism>
<protein>
    <submittedName>
        <fullName evidence="1">5350_t:CDS:1</fullName>
    </submittedName>
</protein>
<sequence length="50" mass="5935">LEHVNNEDENKYEKYENLELSVIDIKLNDAVSEVIRLLKLDESLKIFDNE</sequence>
<proteinExistence type="predicted"/>